<gene>
    <name evidence="5" type="ORF">ZIOFF_058869</name>
</gene>
<keyword evidence="3 4" id="KW-0964">Secreted</keyword>
<dbReference type="GO" id="GO:0048046">
    <property type="term" value="C:apoplast"/>
    <property type="evidence" value="ECO:0007669"/>
    <property type="project" value="UniProtKB-SubCell"/>
</dbReference>
<evidence type="ECO:0000313" key="6">
    <source>
        <dbReference type="Proteomes" id="UP000734854"/>
    </source>
</evidence>
<sequence>MLQEFWRNELAEDAEDIDERRMLQLYEQRQMPQEPKLAFPIKSQAPGPHGKASAMASPPLPKLFLLFASMAMAALAQHSSIHLHFYLHDILSGPNATAVLVASAPKPAASTGPPSLFNFGDVVVIDDPLTEGPNLSESKLVGRAQGLYVLASQGPTDPALLLTTSLVFTEGRHSGSTLMILSRDAVLAPVRELPVVGGSGAFRCARGYALVKTYALNATDGNAILEWDVYVRY</sequence>
<accession>A0A8J5KM97</accession>
<dbReference type="Proteomes" id="UP000734854">
    <property type="component" value="Unassembled WGS sequence"/>
</dbReference>
<evidence type="ECO:0000256" key="4">
    <source>
        <dbReference type="RuleBase" id="RU363099"/>
    </source>
</evidence>
<comment type="subunit">
    <text evidence="2 4">Homodimer.</text>
</comment>
<dbReference type="GO" id="GO:0009699">
    <property type="term" value="P:phenylpropanoid biosynthetic process"/>
    <property type="evidence" value="ECO:0007669"/>
    <property type="project" value="UniProtKB-ARBA"/>
</dbReference>
<evidence type="ECO:0000256" key="3">
    <source>
        <dbReference type="ARBA" id="ARBA00022525"/>
    </source>
</evidence>
<dbReference type="InterPro" id="IPR044859">
    <property type="entry name" value="Allene_oxi_cyc_Dirigent"/>
</dbReference>
<comment type="similarity">
    <text evidence="1 4">Belongs to the plant dirigent protein family.</text>
</comment>
<evidence type="ECO:0000256" key="2">
    <source>
        <dbReference type="ARBA" id="ARBA00011738"/>
    </source>
</evidence>
<evidence type="ECO:0000256" key="1">
    <source>
        <dbReference type="ARBA" id="ARBA00010746"/>
    </source>
</evidence>
<dbReference type="PANTHER" id="PTHR21495">
    <property type="entry name" value="NUCLEOPORIN-RELATED"/>
    <property type="match status" value="1"/>
</dbReference>
<evidence type="ECO:0000313" key="5">
    <source>
        <dbReference type="EMBL" id="KAG6482238.1"/>
    </source>
</evidence>
<keyword evidence="6" id="KW-1185">Reference proteome</keyword>
<dbReference type="Pfam" id="PF03018">
    <property type="entry name" value="Dirigent"/>
    <property type="match status" value="1"/>
</dbReference>
<dbReference type="EMBL" id="JACMSC010000016">
    <property type="protein sequence ID" value="KAG6482238.1"/>
    <property type="molecule type" value="Genomic_DNA"/>
</dbReference>
<dbReference type="InterPro" id="IPR004265">
    <property type="entry name" value="Dirigent"/>
</dbReference>
<dbReference type="Gene3D" id="2.40.480.10">
    <property type="entry name" value="Allene oxide cyclase-like"/>
    <property type="match status" value="1"/>
</dbReference>
<keyword evidence="4" id="KW-0052">Apoplast</keyword>
<name>A0A8J5KM97_ZINOF</name>
<comment type="subcellular location">
    <subcellularLocation>
        <location evidence="4">Secreted</location>
        <location evidence="4">Extracellular space</location>
        <location evidence="4">Apoplast</location>
    </subcellularLocation>
</comment>
<reference evidence="5 6" key="1">
    <citation type="submission" date="2020-08" db="EMBL/GenBank/DDBJ databases">
        <title>Plant Genome Project.</title>
        <authorList>
            <person name="Zhang R.-G."/>
        </authorList>
    </citation>
    <scope>NUCLEOTIDE SEQUENCE [LARGE SCALE GENOMIC DNA]</scope>
    <source>
        <tissue evidence="5">Rhizome</tissue>
    </source>
</reference>
<proteinExistence type="inferred from homology"/>
<dbReference type="AlphaFoldDB" id="A0A8J5KM97"/>
<organism evidence="5 6">
    <name type="scientific">Zingiber officinale</name>
    <name type="common">Ginger</name>
    <name type="synonym">Amomum zingiber</name>
    <dbReference type="NCBI Taxonomy" id="94328"/>
    <lineage>
        <taxon>Eukaryota</taxon>
        <taxon>Viridiplantae</taxon>
        <taxon>Streptophyta</taxon>
        <taxon>Embryophyta</taxon>
        <taxon>Tracheophyta</taxon>
        <taxon>Spermatophyta</taxon>
        <taxon>Magnoliopsida</taxon>
        <taxon>Liliopsida</taxon>
        <taxon>Zingiberales</taxon>
        <taxon>Zingiberaceae</taxon>
        <taxon>Zingiber</taxon>
    </lineage>
</organism>
<comment type="caution">
    <text evidence="5">The sequence shown here is derived from an EMBL/GenBank/DDBJ whole genome shotgun (WGS) entry which is preliminary data.</text>
</comment>
<protein>
    <recommendedName>
        <fullName evidence="4">Dirigent protein</fullName>
    </recommendedName>
</protein>
<comment type="function">
    <text evidence="4">Dirigent proteins impart stereoselectivity on the phenoxy radical-coupling reaction, yielding optically active lignans from two molecules of coniferyl alcohol in the biosynthesis of lignans, flavonolignans, and alkaloids and thus plays a central role in plant secondary metabolism.</text>
</comment>